<evidence type="ECO:0000256" key="1">
    <source>
        <dbReference type="ARBA" id="ARBA00023157"/>
    </source>
</evidence>
<dbReference type="Pfam" id="PF02210">
    <property type="entry name" value="Laminin_G_2"/>
    <property type="match status" value="1"/>
</dbReference>
<dbReference type="InterPro" id="IPR001791">
    <property type="entry name" value="Laminin_G"/>
</dbReference>
<dbReference type="SUPFAM" id="SSF49899">
    <property type="entry name" value="Concanavalin A-like lectins/glucanases"/>
    <property type="match status" value="2"/>
</dbReference>
<dbReference type="CDD" id="cd00110">
    <property type="entry name" value="LamG"/>
    <property type="match status" value="1"/>
</dbReference>
<dbReference type="Gene3D" id="2.10.25.10">
    <property type="entry name" value="Laminin"/>
    <property type="match status" value="1"/>
</dbReference>
<dbReference type="CDD" id="cd00054">
    <property type="entry name" value="EGF_CA"/>
    <property type="match status" value="1"/>
</dbReference>
<dbReference type="InterPro" id="IPR000742">
    <property type="entry name" value="EGF"/>
</dbReference>
<feature type="domain" description="Laminin G" evidence="3">
    <location>
        <begin position="233"/>
        <end position="408"/>
    </location>
</feature>
<dbReference type="PROSITE" id="PS50025">
    <property type="entry name" value="LAM_G_DOMAIN"/>
    <property type="match status" value="1"/>
</dbReference>
<protein>
    <submittedName>
        <fullName evidence="6">Axotactin</fullName>
    </submittedName>
</protein>
<evidence type="ECO:0000313" key="6">
    <source>
        <dbReference type="RefSeq" id="XP_065667455.1"/>
    </source>
</evidence>
<dbReference type="PANTHER" id="PTHR15036">
    <property type="entry name" value="PIKACHURIN-LIKE PROTEIN"/>
    <property type="match status" value="1"/>
</dbReference>
<reference evidence="6" key="1">
    <citation type="submission" date="2025-08" db="UniProtKB">
        <authorList>
            <consortium name="RefSeq"/>
        </authorList>
    </citation>
    <scope>IDENTIFICATION</scope>
</reference>
<keyword evidence="1" id="KW-1015">Disulfide bond</keyword>
<dbReference type="PANTHER" id="PTHR15036:SF85">
    <property type="entry name" value="SP2353, ISOFORM A"/>
    <property type="match status" value="1"/>
</dbReference>
<feature type="domain" description="EGF-like" evidence="4">
    <location>
        <begin position="194"/>
        <end position="230"/>
    </location>
</feature>
<dbReference type="SMART" id="SM00282">
    <property type="entry name" value="LamG"/>
    <property type="match status" value="1"/>
</dbReference>
<proteinExistence type="predicted"/>
<dbReference type="RefSeq" id="XP_065667455.1">
    <property type="nucleotide sequence ID" value="XM_065811383.1"/>
</dbReference>
<evidence type="ECO:0000313" key="5">
    <source>
        <dbReference type="Proteomes" id="UP001652625"/>
    </source>
</evidence>
<dbReference type="PROSITE" id="PS50026">
    <property type="entry name" value="EGF_3"/>
    <property type="match status" value="1"/>
</dbReference>
<evidence type="ECO:0000256" key="2">
    <source>
        <dbReference type="PROSITE-ProRule" id="PRU00076"/>
    </source>
</evidence>
<keyword evidence="5" id="KW-1185">Reference proteome</keyword>
<comment type="caution">
    <text evidence="2">Lacks conserved residue(s) required for the propagation of feature annotation.</text>
</comment>
<organism evidence="5 6">
    <name type="scientific">Hydra vulgaris</name>
    <name type="common">Hydra</name>
    <name type="synonym">Hydra attenuata</name>
    <dbReference type="NCBI Taxonomy" id="6087"/>
    <lineage>
        <taxon>Eukaryota</taxon>
        <taxon>Metazoa</taxon>
        <taxon>Cnidaria</taxon>
        <taxon>Hydrozoa</taxon>
        <taxon>Hydroidolina</taxon>
        <taxon>Anthoathecata</taxon>
        <taxon>Aplanulata</taxon>
        <taxon>Hydridae</taxon>
        <taxon>Hydra</taxon>
    </lineage>
</organism>
<evidence type="ECO:0000259" key="3">
    <source>
        <dbReference type="PROSITE" id="PS50025"/>
    </source>
</evidence>
<dbReference type="Gene3D" id="2.60.120.200">
    <property type="match status" value="1"/>
</dbReference>
<evidence type="ECO:0000259" key="4">
    <source>
        <dbReference type="PROSITE" id="PS50026"/>
    </source>
</evidence>
<dbReference type="Proteomes" id="UP001652625">
    <property type="component" value="Chromosome 12"/>
</dbReference>
<keyword evidence="2" id="KW-0245">EGF-like domain</keyword>
<gene>
    <name evidence="6" type="primary">LOC124808033</name>
</gene>
<dbReference type="InterPro" id="IPR013320">
    <property type="entry name" value="ConA-like_dom_sf"/>
</dbReference>
<sequence length="408" mass="46840">MILYFIFKRKFVIAFICFFIKNVSANRALKNNNKFTFINKNSSAIFVNTNWNENNEAFYFRLSSSGKDGNVLSVYDKLSTQRLHIKISNGKFNIIVEDQHYNIPGLTDFVIKIRRWYIIKLFQLNAALKLELNNQTVLIANKKKKIFSKWESIHFGTNVVEGIFQGNSFIGCIDIPQSESLLFKISNLIQEGCVNACLIQSCHNGGRCINYYDHVVCDCFGTGFKGIACEIEHPTIYFDGKSYVTFKGNKNLEGEIKILTQFKTMSEGVILATNFKKSIIIIEVYNGNVYCRGNAAGGSVSVKVGNFVLDEQWHYLSLVKHHQYIKIKLDRQIFTLLSIQNQDEIQFNKEQEYFYIGGVGNPQNMTHSLSKKYFKGCLKHNIFNSNDKIVKTVWSDLGYELFNNVTQC</sequence>
<accession>A0ABM4CZQ4</accession>
<dbReference type="GeneID" id="124808033"/>
<name>A0ABM4CZQ4_HYDVU</name>
<dbReference type="InterPro" id="IPR050372">
    <property type="entry name" value="Neurexin-related_CASP"/>
</dbReference>